<dbReference type="AlphaFoldDB" id="A0A4Y2PL26"/>
<dbReference type="EMBL" id="BGPR01011724">
    <property type="protein sequence ID" value="GBN52655.1"/>
    <property type="molecule type" value="Genomic_DNA"/>
</dbReference>
<sequence length="156" mass="18578">MTDDELNGRIFRHGRRRRQRINLGMTDDELNERIFRHGRRRRQRINLGMTDDELNGRIFRHGGRRRQRINLGMTDDELNDLEIADSKEEDKASLTYNKFNELLKKAQKLPDFAMEIGPNEKRRGRFVKSIEKLLAFYRETFTSCVSHCRKQKSPAL</sequence>
<dbReference type="EMBL" id="BGPR01016494">
    <property type="protein sequence ID" value="GBN73226.1"/>
    <property type="molecule type" value="Genomic_DNA"/>
</dbReference>
<name>A0A4Y2PL26_ARAVE</name>
<keyword evidence="5" id="KW-1185">Reference proteome</keyword>
<evidence type="ECO:0000313" key="1">
    <source>
        <dbReference type="EMBL" id="GBN52655.1"/>
    </source>
</evidence>
<evidence type="ECO:0000313" key="2">
    <source>
        <dbReference type="EMBL" id="GBN52743.1"/>
    </source>
</evidence>
<evidence type="ECO:0000313" key="4">
    <source>
        <dbReference type="EMBL" id="GBN73273.1"/>
    </source>
</evidence>
<comment type="caution">
    <text evidence="1">The sequence shown here is derived from an EMBL/GenBank/DDBJ whole genome shotgun (WGS) entry which is preliminary data.</text>
</comment>
<protein>
    <submittedName>
        <fullName evidence="1">Uncharacterized protein</fullName>
    </submittedName>
</protein>
<evidence type="ECO:0000313" key="3">
    <source>
        <dbReference type="EMBL" id="GBN73226.1"/>
    </source>
</evidence>
<gene>
    <name evidence="3" type="ORF">AVEN_112088_1</name>
    <name evidence="2" type="ORF">AVEN_37654_1</name>
    <name evidence="1" type="ORF">AVEN_39046_1</name>
    <name evidence="4" type="ORF">AVEN_6390_1</name>
</gene>
<accession>A0A4Y2PL26</accession>
<dbReference type="EMBL" id="BGPR01011744">
    <property type="protein sequence ID" value="GBN52743.1"/>
    <property type="molecule type" value="Genomic_DNA"/>
</dbReference>
<dbReference type="Proteomes" id="UP000499080">
    <property type="component" value="Unassembled WGS sequence"/>
</dbReference>
<evidence type="ECO:0000313" key="5">
    <source>
        <dbReference type="Proteomes" id="UP000499080"/>
    </source>
</evidence>
<reference evidence="1 5" key="1">
    <citation type="journal article" date="2019" name="Sci. Rep.">
        <title>Orb-weaving spider Araneus ventricosus genome elucidates the spidroin gene catalogue.</title>
        <authorList>
            <person name="Kono N."/>
            <person name="Nakamura H."/>
            <person name="Ohtoshi R."/>
            <person name="Moran D.A.P."/>
            <person name="Shinohara A."/>
            <person name="Yoshida Y."/>
            <person name="Fujiwara M."/>
            <person name="Mori M."/>
            <person name="Tomita M."/>
            <person name="Arakawa K."/>
        </authorList>
    </citation>
    <scope>NUCLEOTIDE SEQUENCE [LARGE SCALE GENOMIC DNA]</scope>
</reference>
<dbReference type="EMBL" id="BGPR01016510">
    <property type="protein sequence ID" value="GBN73273.1"/>
    <property type="molecule type" value="Genomic_DNA"/>
</dbReference>
<proteinExistence type="predicted"/>
<organism evidence="1 5">
    <name type="scientific">Araneus ventricosus</name>
    <name type="common">Orbweaver spider</name>
    <name type="synonym">Epeira ventricosa</name>
    <dbReference type="NCBI Taxonomy" id="182803"/>
    <lineage>
        <taxon>Eukaryota</taxon>
        <taxon>Metazoa</taxon>
        <taxon>Ecdysozoa</taxon>
        <taxon>Arthropoda</taxon>
        <taxon>Chelicerata</taxon>
        <taxon>Arachnida</taxon>
        <taxon>Araneae</taxon>
        <taxon>Araneomorphae</taxon>
        <taxon>Entelegynae</taxon>
        <taxon>Araneoidea</taxon>
        <taxon>Araneidae</taxon>
        <taxon>Araneus</taxon>
    </lineage>
</organism>